<dbReference type="GeneID" id="75828448"/>
<dbReference type="Proteomes" id="UP001055219">
    <property type="component" value="Unassembled WGS sequence"/>
</dbReference>
<accession>A0A9P9XV18</accession>
<name>A0A9P9XV18_9HYPO</name>
<evidence type="ECO:0000313" key="1">
    <source>
        <dbReference type="EMBL" id="KAI6778128.1"/>
    </source>
</evidence>
<protein>
    <submittedName>
        <fullName evidence="1">Uncharacterized protein</fullName>
    </submittedName>
</protein>
<gene>
    <name evidence="1" type="ORF">J7T54_001932</name>
</gene>
<sequence length="136" mass="16006">MSKSVFIYDTEEETQLAKHLQEHQQLSADHLKLSEQVFQRDQQLVSETYQRYVAFLKLCGPEDKNPPVMFWLAYLSTDEFKAQTAEIDKMKADVDKLMGECIRIYNEKIKVLKETLGEKAIPVFYQEHQFAEIWLA</sequence>
<reference evidence="1" key="1">
    <citation type="journal article" date="2021" name="J Fungi (Basel)">
        <title>Genomic and Metabolomic Analyses of the Marine Fungus Emericellopsis cladophorae: Insights into Saltwater Adaptability Mechanisms and Its Biosynthetic Potential.</title>
        <authorList>
            <person name="Goncalves M.F.M."/>
            <person name="Hilario S."/>
            <person name="Van de Peer Y."/>
            <person name="Esteves A.C."/>
            <person name="Alves A."/>
        </authorList>
    </citation>
    <scope>NUCLEOTIDE SEQUENCE</scope>
    <source>
        <strain evidence="1">MUM 19.33</strain>
    </source>
</reference>
<proteinExistence type="predicted"/>
<comment type="caution">
    <text evidence="1">The sequence shown here is derived from an EMBL/GenBank/DDBJ whole genome shotgun (WGS) entry which is preliminary data.</text>
</comment>
<keyword evidence="2" id="KW-1185">Reference proteome</keyword>
<dbReference type="RefSeq" id="XP_051358984.1">
    <property type="nucleotide sequence ID" value="XM_051510081.1"/>
</dbReference>
<dbReference type="EMBL" id="JAGIXG020000081">
    <property type="protein sequence ID" value="KAI6778128.1"/>
    <property type="molecule type" value="Genomic_DNA"/>
</dbReference>
<organism evidence="1 2">
    <name type="scientific">Emericellopsis cladophorae</name>
    <dbReference type="NCBI Taxonomy" id="2686198"/>
    <lineage>
        <taxon>Eukaryota</taxon>
        <taxon>Fungi</taxon>
        <taxon>Dikarya</taxon>
        <taxon>Ascomycota</taxon>
        <taxon>Pezizomycotina</taxon>
        <taxon>Sordariomycetes</taxon>
        <taxon>Hypocreomycetidae</taxon>
        <taxon>Hypocreales</taxon>
        <taxon>Bionectriaceae</taxon>
        <taxon>Emericellopsis</taxon>
    </lineage>
</organism>
<evidence type="ECO:0000313" key="2">
    <source>
        <dbReference type="Proteomes" id="UP001055219"/>
    </source>
</evidence>
<dbReference type="AlphaFoldDB" id="A0A9P9XV18"/>
<reference evidence="1" key="2">
    <citation type="submission" date="2022-07" db="EMBL/GenBank/DDBJ databases">
        <authorList>
            <person name="Goncalves M.F.M."/>
            <person name="Hilario S."/>
            <person name="Van De Peer Y."/>
            <person name="Esteves A.C."/>
            <person name="Alves A."/>
        </authorList>
    </citation>
    <scope>NUCLEOTIDE SEQUENCE</scope>
    <source>
        <strain evidence="1">MUM 19.33</strain>
    </source>
</reference>